<evidence type="ECO:0000256" key="4">
    <source>
        <dbReference type="ARBA" id="ARBA00022729"/>
    </source>
</evidence>
<feature type="binding site" description="covalent" evidence="8">
    <location>
        <position position="252"/>
    </location>
    <ligand>
        <name>heme c</name>
        <dbReference type="ChEBI" id="CHEBI:61717"/>
        <label>2</label>
    </ligand>
</feature>
<feature type="binding site" description="axial binding residue" evidence="9">
    <location>
        <position position="112"/>
    </location>
    <ligand>
        <name>heme c</name>
        <dbReference type="ChEBI" id="CHEBI:61717"/>
        <label>1</label>
    </ligand>
    <ligandPart>
        <name>Fe</name>
        <dbReference type="ChEBI" id="CHEBI:18248"/>
    </ligandPart>
</feature>
<evidence type="ECO:0000256" key="3">
    <source>
        <dbReference type="ARBA" id="ARBA00022723"/>
    </source>
</evidence>
<evidence type="ECO:0000256" key="9">
    <source>
        <dbReference type="PIRSR" id="PIRSR000294-2"/>
    </source>
</evidence>
<dbReference type="GO" id="GO:0004130">
    <property type="term" value="F:cytochrome-c peroxidase activity"/>
    <property type="evidence" value="ECO:0007669"/>
    <property type="project" value="TreeGrafter"/>
</dbReference>
<dbReference type="InterPro" id="IPR051395">
    <property type="entry name" value="Cytochrome_c_Peroxidase/MauG"/>
</dbReference>
<dbReference type="GO" id="GO:0046872">
    <property type="term" value="F:metal ion binding"/>
    <property type="evidence" value="ECO:0007669"/>
    <property type="project" value="UniProtKB-KW"/>
</dbReference>
<feature type="binding site" description="axial binding residue" evidence="9">
    <location>
        <position position="256"/>
    </location>
    <ligand>
        <name>heme c</name>
        <dbReference type="ChEBI" id="CHEBI:61717"/>
        <label>2</label>
    </ligand>
    <ligandPart>
        <name>Fe</name>
        <dbReference type="ChEBI" id="CHEBI:18248"/>
    </ligandPart>
</feature>
<evidence type="ECO:0000256" key="7">
    <source>
        <dbReference type="ARBA" id="ARBA00023004"/>
    </source>
</evidence>
<evidence type="ECO:0000256" key="1">
    <source>
        <dbReference type="ARBA" id="ARBA00004418"/>
    </source>
</evidence>
<evidence type="ECO:0000313" key="12">
    <source>
        <dbReference type="EMBL" id="QRQ80667.1"/>
    </source>
</evidence>
<dbReference type="AlphaFoldDB" id="A0A892ZFN4"/>
<dbReference type="InterPro" id="IPR004852">
    <property type="entry name" value="Di-haem_cyt_c_peroxidsae"/>
</dbReference>
<feature type="binding site" description="covalent" evidence="8">
    <location>
        <position position="111"/>
    </location>
    <ligand>
        <name>heme c</name>
        <dbReference type="ChEBI" id="CHEBI:61717"/>
        <label>1</label>
    </ligand>
</feature>
<dbReference type="EMBL" id="CP069798">
    <property type="protein sequence ID" value="QRQ80667.1"/>
    <property type="molecule type" value="Genomic_DNA"/>
</dbReference>
<feature type="binding site" description="covalent" evidence="8">
    <location>
        <position position="255"/>
    </location>
    <ligand>
        <name>heme c</name>
        <dbReference type="ChEBI" id="CHEBI:61717"/>
        <label>2</label>
    </ligand>
</feature>
<feature type="binding site" description="axial binding residue" evidence="9">
    <location>
        <position position="332"/>
    </location>
    <ligand>
        <name>heme c</name>
        <dbReference type="ChEBI" id="CHEBI:61717"/>
        <label>2</label>
    </ligand>
    <ligandPart>
        <name>Fe</name>
        <dbReference type="ChEBI" id="CHEBI:18248"/>
    </ligandPart>
</feature>
<evidence type="ECO:0000313" key="13">
    <source>
        <dbReference type="Proteomes" id="UP000653156"/>
    </source>
</evidence>
<comment type="cofactor">
    <cofactor evidence="8">
        <name>heme</name>
        <dbReference type="ChEBI" id="CHEBI:30413"/>
    </cofactor>
    <text evidence="8">Binds 2 heme groups.</text>
</comment>
<dbReference type="InterPro" id="IPR009056">
    <property type="entry name" value="Cyt_c-like_dom"/>
</dbReference>
<comment type="PTM">
    <text evidence="8">Binds 2 heme groups per subunit.</text>
</comment>
<feature type="signal peptide" evidence="10">
    <location>
        <begin position="1"/>
        <end position="24"/>
    </location>
</feature>
<dbReference type="GO" id="GO:0042597">
    <property type="term" value="C:periplasmic space"/>
    <property type="evidence" value="ECO:0007669"/>
    <property type="project" value="UniProtKB-SubCell"/>
</dbReference>
<dbReference type="FunFam" id="1.10.760.10:FF:000020">
    <property type="entry name" value="Cytochrome c peroxidase"/>
    <property type="match status" value="1"/>
</dbReference>
<evidence type="ECO:0000256" key="5">
    <source>
        <dbReference type="ARBA" id="ARBA00022764"/>
    </source>
</evidence>
<comment type="subcellular location">
    <subcellularLocation>
        <location evidence="1">Periplasm</location>
    </subcellularLocation>
</comment>
<organism evidence="12 13">
    <name type="scientific">Paralysiella testudinis</name>
    <dbReference type="NCBI Taxonomy" id="2809020"/>
    <lineage>
        <taxon>Bacteria</taxon>
        <taxon>Pseudomonadati</taxon>
        <taxon>Pseudomonadota</taxon>
        <taxon>Betaproteobacteria</taxon>
        <taxon>Neisseriales</taxon>
        <taxon>Neisseriaceae</taxon>
        <taxon>Paralysiella</taxon>
    </lineage>
</organism>
<feature type="domain" description="Cytochrome c" evidence="11">
    <location>
        <begin position="238"/>
        <end position="357"/>
    </location>
</feature>
<keyword evidence="7 9" id="KW-0408">Iron</keyword>
<dbReference type="RefSeq" id="WP_230337950.1">
    <property type="nucleotide sequence ID" value="NZ_CP069798.1"/>
</dbReference>
<protein>
    <submittedName>
        <fullName evidence="12">Cytochrome-c peroxidase</fullName>
    </submittedName>
</protein>
<feature type="domain" description="Cytochrome c" evidence="11">
    <location>
        <begin position="86"/>
        <end position="195"/>
    </location>
</feature>
<dbReference type="PANTHER" id="PTHR30600">
    <property type="entry name" value="CYTOCHROME C PEROXIDASE-RELATED"/>
    <property type="match status" value="1"/>
</dbReference>
<keyword evidence="6" id="KW-0560">Oxidoreductase</keyword>
<keyword evidence="2 8" id="KW-0349">Heme</keyword>
<keyword evidence="13" id="KW-1185">Reference proteome</keyword>
<dbReference type="InterPro" id="IPR026259">
    <property type="entry name" value="MauG/Cytc_peroxidase"/>
</dbReference>
<evidence type="ECO:0000256" key="6">
    <source>
        <dbReference type="ARBA" id="ARBA00023002"/>
    </source>
</evidence>
<proteinExistence type="predicted"/>
<reference evidence="12" key="1">
    <citation type="submission" date="2021-02" db="EMBL/GenBank/DDBJ databases">
        <title>Neisseriaceae sp. 26B isolated from the cloaca of a Common Toad-headed Turtle (Mesoclemmys nasuta).</title>
        <authorList>
            <person name="Spergser J."/>
            <person name="Busse H.-J."/>
        </authorList>
    </citation>
    <scope>NUCLEOTIDE SEQUENCE</scope>
    <source>
        <strain evidence="12">26B</strain>
    </source>
</reference>
<dbReference type="PIRSF" id="PIRSF000294">
    <property type="entry name" value="Cytochrome-c_peroxidase"/>
    <property type="match status" value="1"/>
</dbReference>
<feature type="chain" id="PRO_5034131840" evidence="10">
    <location>
        <begin position="25"/>
        <end position="386"/>
    </location>
</feature>
<keyword evidence="5" id="KW-0574">Periplasm</keyword>
<dbReference type="Gene3D" id="1.10.760.10">
    <property type="entry name" value="Cytochrome c-like domain"/>
    <property type="match status" value="2"/>
</dbReference>
<evidence type="ECO:0000259" key="11">
    <source>
        <dbReference type="PROSITE" id="PS51007"/>
    </source>
</evidence>
<dbReference type="SUPFAM" id="SSF46626">
    <property type="entry name" value="Cytochrome c"/>
    <property type="match status" value="2"/>
</dbReference>
<dbReference type="Pfam" id="PF03150">
    <property type="entry name" value="CCP_MauG"/>
    <property type="match status" value="1"/>
</dbReference>
<sequence>MKYNKIYYPLSLAVLLGLGLSACSDQTAAPAKTEPAASAASAAPATASQAAVPAGPDGDLLKAARGIFQPLPTQAEVNAKHPVSDAQIALGHKLYLDNRLSKNGNQSCNTCHNLARGGVDNLSFSPGSEFEMGGRNSPTVLNAALQTSQFWDGRAKDLKEQAGGPLLNPVEMGLPNEQAAVDILKSIPAYVDEFAAAFADKAVSFDNITTAIAAFEQTLLTPSPWDDYLNGNINALTEQQRGGLKKFMDNGCIACHNGVNLGGNSFQKFGLVDGPYWKFTGSKAQDEGRFQVTQAESDKFVFRVPDLRNVANTYPYFHDGSIWSLEKAVEIMGQAQLGKQLPPEDIKDITAFLQATSGTLSEQARLMPQLPISGPDTPKPALSKTQ</sequence>
<dbReference type="KEGG" id="ptes:JQU52_07760"/>
<dbReference type="PROSITE" id="PS51257">
    <property type="entry name" value="PROKAR_LIPOPROTEIN"/>
    <property type="match status" value="1"/>
</dbReference>
<keyword evidence="4 10" id="KW-0732">Signal</keyword>
<accession>A0A892ZFN4</accession>
<evidence type="ECO:0000256" key="10">
    <source>
        <dbReference type="SAM" id="SignalP"/>
    </source>
</evidence>
<dbReference type="Proteomes" id="UP000653156">
    <property type="component" value="Chromosome"/>
</dbReference>
<feature type="binding site" description="covalent" evidence="8">
    <location>
        <position position="108"/>
    </location>
    <ligand>
        <name>heme c</name>
        <dbReference type="ChEBI" id="CHEBI:61717"/>
        <label>1</label>
    </ligand>
</feature>
<dbReference type="GO" id="GO:0020037">
    <property type="term" value="F:heme binding"/>
    <property type="evidence" value="ECO:0007669"/>
    <property type="project" value="InterPro"/>
</dbReference>
<keyword evidence="3 9" id="KW-0479">Metal-binding</keyword>
<dbReference type="Pfam" id="PF00034">
    <property type="entry name" value="Cytochrom_C"/>
    <property type="match status" value="1"/>
</dbReference>
<gene>
    <name evidence="12" type="ORF">JQU52_07760</name>
</gene>
<dbReference type="PROSITE" id="PS51007">
    <property type="entry name" value="CYTC"/>
    <property type="match status" value="2"/>
</dbReference>
<evidence type="ECO:0000256" key="2">
    <source>
        <dbReference type="ARBA" id="ARBA00022617"/>
    </source>
</evidence>
<dbReference type="InterPro" id="IPR036909">
    <property type="entry name" value="Cyt_c-like_dom_sf"/>
</dbReference>
<dbReference type="GO" id="GO:0009055">
    <property type="term" value="F:electron transfer activity"/>
    <property type="evidence" value="ECO:0007669"/>
    <property type="project" value="InterPro"/>
</dbReference>
<keyword evidence="12" id="KW-0575">Peroxidase</keyword>
<evidence type="ECO:0000256" key="8">
    <source>
        <dbReference type="PIRSR" id="PIRSR000294-1"/>
    </source>
</evidence>
<dbReference type="PANTHER" id="PTHR30600:SF7">
    <property type="entry name" value="CYTOCHROME C PEROXIDASE-RELATED"/>
    <property type="match status" value="1"/>
</dbReference>
<name>A0A892ZFN4_9NEIS</name>